<sequence>MQTMAQMAIYLIKTLGSLYLLIVLLRFLLQLSRADFYNQISQGISKATNPLLLPLRRVIPGLFGIDLACLVLALAVQWLVVQLMLLIAGYGFVNPLMLLAWSVVGILAMLASIYFWGMIAYIIASWVAPFSHNPALVLLRQLIEPVMAPFRKIIPPLGPIDISPIFLMLALNLINQFVIPAIAELLGAPRGLMIGF</sequence>
<dbReference type="Pfam" id="PF02325">
    <property type="entry name" value="CCB3_YggT"/>
    <property type="match status" value="2"/>
</dbReference>
<keyword evidence="2" id="KW-1133">Transmembrane helix</keyword>
<dbReference type="InterPro" id="IPR003425">
    <property type="entry name" value="CCB3/YggT"/>
</dbReference>
<accession>A0ABV7HUL5</accession>
<keyword evidence="2" id="KW-0812">Transmembrane</keyword>
<keyword evidence="2" id="KW-0472">Membrane</keyword>
<comment type="similarity">
    <text evidence="1">Belongs to the YggT family.</text>
</comment>
<evidence type="ECO:0000313" key="3">
    <source>
        <dbReference type="EMBL" id="MFC3155795.1"/>
    </source>
</evidence>
<feature type="transmembrane region" description="Helical" evidence="2">
    <location>
        <begin position="98"/>
        <end position="124"/>
    </location>
</feature>
<dbReference type="PANTHER" id="PTHR33219:SF14">
    <property type="entry name" value="PROTEIN COFACTOR ASSEMBLY OF COMPLEX C SUBUNIT B CCB3, CHLOROPLASTIC-RELATED"/>
    <property type="match status" value="1"/>
</dbReference>
<evidence type="ECO:0000256" key="1">
    <source>
        <dbReference type="ARBA" id="ARBA00010894"/>
    </source>
</evidence>
<feature type="transmembrane region" description="Helical" evidence="2">
    <location>
        <begin position="58"/>
        <end position="86"/>
    </location>
</feature>
<dbReference type="RefSeq" id="WP_339617054.1">
    <property type="nucleotide sequence ID" value="NZ_AP031500.1"/>
</dbReference>
<dbReference type="Proteomes" id="UP001595548">
    <property type="component" value="Unassembled WGS sequence"/>
</dbReference>
<evidence type="ECO:0000313" key="4">
    <source>
        <dbReference type="Proteomes" id="UP001595548"/>
    </source>
</evidence>
<comment type="caution">
    <text evidence="3">The sequence shown here is derived from an EMBL/GenBank/DDBJ whole genome shotgun (WGS) entry which is preliminary data.</text>
</comment>
<feature type="transmembrane region" description="Helical" evidence="2">
    <location>
        <begin position="165"/>
        <end position="186"/>
    </location>
</feature>
<protein>
    <submittedName>
        <fullName evidence="3">YggT family protein</fullName>
    </submittedName>
</protein>
<keyword evidence="4" id="KW-1185">Reference proteome</keyword>
<dbReference type="EMBL" id="JBHRTL010000007">
    <property type="protein sequence ID" value="MFC3155795.1"/>
    <property type="molecule type" value="Genomic_DNA"/>
</dbReference>
<dbReference type="PANTHER" id="PTHR33219">
    <property type="entry name" value="YLMG HOMOLOG PROTEIN 2, CHLOROPLASTIC"/>
    <property type="match status" value="1"/>
</dbReference>
<reference evidence="4" key="1">
    <citation type="journal article" date="2019" name="Int. J. Syst. Evol. Microbiol.">
        <title>The Global Catalogue of Microorganisms (GCM) 10K type strain sequencing project: providing services to taxonomists for standard genome sequencing and annotation.</title>
        <authorList>
            <consortium name="The Broad Institute Genomics Platform"/>
            <consortium name="The Broad Institute Genome Sequencing Center for Infectious Disease"/>
            <person name="Wu L."/>
            <person name="Ma J."/>
        </authorList>
    </citation>
    <scope>NUCLEOTIDE SEQUENCE [LARGE SCALE GENOMIC DNA]</scope>
    <source>
        <strain evidence="4">KCTC 52141</strain>
    </source>
</reference>
<evidence type="ECO:0000256" key="2">
    <source>
        <dbReference type="SAM" id="Phobius"/>
    </source>
</evidence>
<gene>
    <name evidence="3" type="ORF">ACFOEB_11340</name>
</gene>
<organism evidence="3 4">
    <name type="scientific">Gilvimarinus japonicus</name>
    <dbReference type="NCBI Taxonomy" id="1796469"/>
    <lineage>
        <taxon>Bacteria</taxon>
        <taxon>Pseudomonadati</taxon>
        <taxon>Pseudomonadota</taxon>
        <taxon>Gammaproteobacteria</taxon>
        <taxon>Cellvibrionales</taxon>
        <taxon>Cellvibrionaceae</taxon>
        <taxon>Gilvimarinus</taxon>
    </lineage>
</organism>
<proteinExistence type="inferred from homology"/>
<name>A0ABV7HUL5_9GAMM</name>